<dbReference type="InterPro" id="IPR000209">
    <property type="entry name" value="Peptidase_S8/S53_dom"/>
</dbReference>
<dbReference type="PANTHER" id="PTHR14218:SF15">
    <property type="entry name" value="TRIPEPTIDYL-PEPTIDASE 1"/>
    <property type="match status" value="1"/>
</dbReference>
<feature type="region of interest" description="Disordered" evidence="8">
    <location>
        <begin position="184"/>
        <end position="231"/>
    </location>
</feature>
<evidence type="ECO:0000313" key="11">
    <source>
        <dbReference type="EMBL" id="GLY65959.1"/>
    </source>
</evidence>
<keyword evidence="5" id="KW-0720">Serine protease</keyword>
<evidence type="ECO:0000256" key="9">
    <source>
        <dbReference type="SAM" id="SignalP"/>
    </source>
</evidence>
<dbReference type="Pfam" id="PF09286">
    <property type="entry name" value="Pro-kuma_activ"/>
    <property type="match status" value="1"/>
</dbReference>
<dbReference type="InterPro" id="IPR050819">
    <property type="entry name" value="Tripeptidyl-peptidase_I"/>
</dbReference>
<feature type="signal peptide" evidence="9">
    <location>
        <begin position="1"/>
        <end position="24"/>
    </location>
</feature>
<dbReference type="CDD" id="cd04056">
    <property type="entry name" value="Peptidases_S53"/>
    <property type="match status" value="1"/>
</dbReference>
<dbReference type="InterPro" id="IPR030400">
    <property type="entry name" value="Sedolisin_dom"/>
</dbReference>
<dbReference type="RefSeq" id="WP_027947306.1">
    <property type="nucleotide sequence ID" value="NZ_BSTI01000005.1"/>
</dbReference>
<dbReference type="InterPro" id="IPR015366">
    <property type="entry name" value="S53_propep"/>
</dbReference>
<keyword evidence="2 11" id="KW-0645">Protease</keyword>
<dbReference type="PANTHER" id="PTHR14218">
    <property type="entry name" value="PROTEASE S8 TRIPEPTIDYL PEPTIDASE I CLN2"/>
    <property type="match status" value="1"/>
</dbReference>
<dbReference type="InterPro" id="IPR036852">
    <property type="entry name" value="Peptidase_S8/S53_dom_sf"/>
</dbReference>
<keyword evidence="6" id="KW-0106">Calcium</keyword>
<protein>
    <submittedName>
        <fullName evidence="11">Serine protease</fullName>
    </submittedName>
</protein>
<dbReference type="GO" id="GO:0046872">
    <property type="term" value="F:metal ion binding"/>
    <property type="evidence" value="ECO:0007669"/>
    <property type="project" value="UniProtKB-KW"/>
</dbReference>
<evidence type="ECO:0000256" key="7">
    <source>
        <dbReference type="ARBA" id="ARBA00023145"/>
    </source>
</evidence>
<keyword evidence="9" id="KW-0732">Signal</keyword>
<dbReference type="AlphaFoldDB" id="A0A9W6QXR0"/>
<evidence type="ECO:0000256" key="8">
    <source>
        <dbReference type="SAM" id="MobiDB-lite"/>
    </source>
</evidence>
<dbReference type="EMBL" id="BSTI01000005">
    <property type="protein sequence ID" value="GLY65959.1"/>
    <property type="molecule type" value="Genomic_DNA"/>
</dbReference>
<dbReference type="GO" id="GO:0006508">
    <property type="term" value="P:proteolysis"/>
    <property type="evidence" value="ECO:0007669"/>
    <property type="project" value="UniProtKB-KW"/>
</dbReference>
<feature type="chain" id="PRO_5040886694" evidence="9">
    <location>
        <begin position="25"/>
        <end position="642"/>
    </location>
</feature>
<keyword evidence="4" id="KW-0378">Hydrolase</keyword>
<sequence>MRRALTLFFSATLVTAAAATPAWAAQGRAVIPSSHPQWATPQSKVADASPSSQLSFRVYLSMRDQAGAEAAAQAVSDPSSATYRQYLSPDQVRDRFAATDATVDSVRNWLSASGFAIGDVPSNKAYVQATGTTGQVEQAFGVQLAKYRVAGQVLRAADRELSVPTPLARDVLGVVGVDQAGQLLKPNHTAGTTPSDVPPEAGFRNAPPCSDYYGQKIDTTDPAFGGEQRPYAPCGYNPAQLRSAYGVDQVPSTGAGTTVAIVDAFASPTLFADASEYARRNDPAHPLRPSQFAEHIFPTNSALEPPDQCDAAGWYGEQTLDVEAVHALAPDANILYVGGSDCQDASLDEALNWIVAGHHADIISNSYGDAGEDVPRSEVAAWNQISIQAVLQGIGVYFSSGDSGDEAARLGAPAADFPASQPWVTAVGGTSLAVGEDGKRIFETGWETGRSVLTNGAYVPGPPGAFQSGSGGGTSVLFGQPFYQRGIVPDALANQNQHGKKRGRVVPDISTVGDPNTGFLVGQTQTFPEGVSYDQYRLGGTSLSSPVLAGIMAVSDSLVHFHHGFINPLIYATAKSPSINDVQHVEGAVQRVDFVNSTDASDGLIVSARKLDFPNLTIHTTRGYDNVTGVGSPNGPAFLYRP</sequence>
<feature type="domain" description="Peptidase S53" evidence="10">
    <location>
        <begin position="235"/>
        <end position="642"/>
    </location>
</feature>
<keyword evidence="12" id="KW-1185">Reference proteome</keyword>
<dbReference type="Pfam" id="PF00082">
    <property type="entry name" value="Peptidase_S8"/>
    <property type="match status" value="1"/>
</dbReference>
<evidence type="ECO:0000313" key="12">
    <source>
        <dbReference type="Proteomes" id="UP001165136"/>
    </source>
</evidence>
<evidence type="ECO:0000259" key="10">
    <source>
        <dbReference type="PROSITE" id="PS51695"/>
    </source>
</evidence>
<name>A0A9W6QXR0_9PSEU</name>
<accession>A0A9W6QXR0</accession>
<evidence type="ECO:0000256" key="6">
    <source>
        <dbReference type="ARBA" id="ARBA00022837"/>
    </source>
</evidence>
<dbReference type="Proteomes" id="UP001165136">
    <property type="component" value="Unassembled WGS sequence"/>
</dbReference>
<evidence type="ECO:0000256" key="5">
    <source>
        <dbReference type="ARBA" id="ARBA00022825"/>
    </source>
</evidence>
<dbReference type="CDD" id="cd11377">
    <property type="entry name" value="Pro-peptidase_S53"/>
    <property type="match status" value="1"/>
</dbReference>
<dbReference type="GO" id="GO:0008240">
    <property type="term" value="F:tripeptidyl-peptidase activity"/>
    <property type="evidence" value="ECO:0007669"/>
    <property type="project" value="TreeGrafter"/>
</dbReference>
<evidence type="ECO:0000256" key="3">
    <source>
        <dbReference type="ARBA" id="ARBA00022723"/>
    </source>
</evidence>
<evidence type="ECO:0000256" key="1">
    <source>
        <dbReference type="ARBA" id="ARBA00001913"/>
    </source>
</evidence>
<evidence type="ECO:0000256" key="4">
    <source>
        <dbReference type="ARBA" id="ARBA00022801"/>
    </source>
</evidence>
<dbReference type="SMART" id="SM00944">
    <property type="entry name" value="Pro-kuma_activ"/>
    <property type="match status" value="1"/>
</dbReference>
<organism evidence="11 12">
    <name type="scientific">Amycolatopsis taiwanensis</name>
    <dbReference type="NCBI Taxonomy" id="342230"/>
    <lineage>
        <taxon>Bacteria</taxon>
        <taxon>Bacillati</taxon>
        <taxon>Actinomycetota</taxon>
        <taxon>Actinomycetes</taxon>
        <taxon>Pseudonocardiales</taxon>
        <taxon>Pseudonocardiaceae</taxon>
        <taxon>Amycolatopsis</taxon>
    </lineage>
</organism>
<comment type="cofactor">
    <cofactor evidence="1">
        <name>Ca(2+)</name>
        <dbReference type="ChEBI" id="CHEBI:29108"/>
    </cofactor>
</comment>
<dbReference type="SUPFAM" id="SSF54897">
    <property type="entry name" value="Protease propeptides/inhibitors"/>
    <property type="match status" value="1"/>
</dbReference>
<gene>
    <name evidence="11" type="ORF">Atai01_25780</name>
</gene>
<dbReference type="Gene3D" id="3.40.50.200">
    <property type="entry name" value="Peptidase S8/S53 domain"/>
    <property type="match status" value="1"/>
</dbReference>
<dbReference type="SUPFAM" id="SSF52743">
    <property type="entry name" value="Subtilisin-like"/>
    <property type="match status" value="1"/>
</dbReference>
<evidence type="ECO:0000256" key="2">
    <source>
        <dbReference type="ARBA" id="ARBA00022670"/>
    </source>
</evidence>
<keyword evidence="3" id="KW-0479">Metal-binding</keyword>
<dbReference type="GO" id="GO:0004252">
    <property type="term" value="F:serine-type endopeptidase activity"/>
    <property type="evidence" value="ECO:0007669"/>
    <property type="project" value="InterPro"/>
</dbReference>
<keyword evidence="7" id="KW-0865">Zymogen</keyword>
<comment type="caution">
    <text evidence="11">The sequence shown here is derived from an EMBL/GenBank/DDBJ whole genome shotgun (WGS) entry which is preliminary data.</text>
</comment>
<dbReference type="PROSITE" id="PS51695">
    <property type="entry name" value="SEDOLISIN"/>
    <property type="match status" value="1"/>
</dbReference>
<reference evidence="11" key="1">
    <citation type="submission" date="2023-03" db="EMBL/GenBank/DDBJ databases">
        <title>Amycolatopsis taiwanensis NBRC 103393.</title>
        <authorList>
            <person name="Ichikawa N."/>
            <person name="Sato H."/>
            <person name="Tonouchi N."/>
        </authorList>
    </citation>
    <scope>NUCLEOTIDE SEQUENCE</scope>
    <source>
        <strain evidence="11">NBRC 103393</strain>
    </source>
</reference>
<proteinExistence type="predicted"/>